<sequence length="320" mass="35338">MPTITNTTWIPSPYRILSRRKFFLASLPCTRIFQKASLAPKFLAVACSSSEGRDNNGGSDFKDTVSGVVGEQVEELLSKEENRVLLDGLEKASQRVEIAKRELAEIERQELAAKQFRDYINQVEGRASEIAECQREILEAKAMVEEAERSLLVNENVLENGDGFMGRESDKIDKDEERWESIKAASVSAIVGTLAGLPITFTQVTSSSQLILPLAINFLSCALFGVTFRYTVRRNLDNFQLKTGTSAAFAFVKGLATLNGGPPLELNSGSLLSHALDGAIYVSENLFIFIFAAVGLDYCFKMRLLSPFTINKSVQRTNSK</sequence>
<keyword evidence="2" id="KW-1133">Transmembrane helix</keyword>
<feature type="transmembrane region" description="Helical" evidence="2">
    <location>
        <begin position="278"/>
        <end position="300"/>
    </location>
</feature>
<comment type="caution">
    <text evidence="3">The sequence shown here is derived from an EMBL/GenBank/DDBJ whole genome shotgun (WGS) entry which is preliminary data.</text>
</comment>
<evidence type="ECO:0000256" key="1">
    <source>
        <dbReference type="SAM" id="Coils"/>
    </source>
</evidence>
<accession>A0AAD7P7W9</accession>
<organism evidence="3 4">
    <name type="scientific">Quillaja saponaria</name>
    <name type="common">Soap bark tree</name>
    <dbReference type="NCBI Taxonomy" id="32244"/>
    <lineage>
        <taxon>Eukaryota</taxon>
        <taxon>Viridiplantae</taxon>
        <taxon>Streptophyta</taxon>
        <taxon>Embryophyta</taxon>
        <taxon>Tracheophyta</taxon>
        <taxon>Spermatophyta</taxon>
        <taxon>Magnoliopsida</taxon>
        <taxon>eudicotyledons</taxon>
        <taxon>Gunneridae</taxon>
        <taxon>Pentapetalae</taxon>
        <taxon>rosids</taxon>
        <taxon>fabids</taxon>
        <taxon>Fabales</taxon>
        <taxon>Quillajaceae</taxon>
        <taxon>Quillaja</taxon>
    </lineage>
</organism>
<dbReference type="Proteomes" id="UP001163823">
    <property type="component" value="Chromosome 14"/>
</dbReference>
<gene>
    <name evidence="3" type="ORF">O6P43_034379</name>
</gene>
<keyword evidence="2" id="KW-0472">Membrane</keyword>
<dbReference type="AlphaFoldDB" id="A0AAD7P7W9"/>
<keyword evidence="4" id="KW-1185">Reference proteome</keyword>
<dbReference type="PANTHER" id="PTHR36383">
    <property type="entry name" value="OS09G0529350 PROTEIN"/>
    <property type="match status" value="1"/>
</dbReference>
<dbReference type="KEGG" id="qsa:O6P43_034379"/>
<reference evidence="3" key="1">
    <citation type="journal article" date="2023" name="Science">
        <title>Elucidation of the pathway for biosynthesis of saponin adjuvants from the soapbark tree.</title>
        <authorList>
            <person name="Reed J."/>
            <person name="Orme A."/>
            <person name="El-Demerdash A."/>
            <person name="Owen C."/>
            <person name="Martin L.B.B."/>
            <person name="Misra R.C."/>
            <person name="Kikuchi S."/>
            <person name="Rejzek M."/>
            <person name="Martin A.C."/>
            <person name="Harkess A."/>
            <person name="Leebens-Mack J."/>
            <person name="Louveau T."/>
            <person name="Stephenson M.J."/>
            <person name="Osbourn A."/>
        </authorList>
    </citation>
    <scope>NUCLEOTIDE SEQUENCE</scope>
    <source>
        <strain evidence="3">S10</strain>
    </source>
</reference>
<keyword evidence="2" id="KW-0812">Transmembrane</keyword>
<dbReference type="EMBL" id="JARAOO010000014">
    <property type="protein sequence ID" value="KAJ7945090.1"/>
    <property type="molecule type" value="Genomic_DNA"/>
</dbReference>
<proteinExistence type="predicted"/>
<feature type="transmembrane region" description="Helical" evidence="2">
    <location>
        <begin position="210"/>
        <end position="232"/>
    </location>
</feature>
<keyword evidence="1" id="KW-0175">Coiled coil</keyword>
<evidence type="ECO:0000256" key="2">
    <source>
        <dbReference type="SAM" id="Phobius"/>
    </source>
</evidence>
<evidence type="ECO:0000313" key="4">
    <source>
        <dbReference type="Proteomes" id="UP001163823"/>
    </source>
</evidence>
<protein>
    <submittedName>
        <fullName evidence="3">Homer</fullName>
    </submittedName>
</protein>
<evidence type="ECO:0000313" key="3">
    <source>
        <dbReference type="EMBL" id="KAJ7945090.1"/>
    </source>
</evidence>
<dbReference type="PANTHER" id="PTHR36383:SF1">
    <property type="entry name" value="PROTEIN, PUTATIVE-RELATED"/>
    <property type="match status" value="1"/>
</dbReference>
<name>A0AAD7P7W9_QUISA</name>
<feature type="coiled-coil region" evidence="1">
    <location>
        <begin position="89"/>
        <end position="150"/>
    </location>
</feature>